<evidence type="ECO:0000313" key="2">
    <source>
        <dbReference type="EMBL" id="KAB2929162.1"/>
    </source>
</evidence>
<name>A0A833LVN1_9LEPT</name>
<reference evidence="2 3" key="1">
    <citation type="submission" date="2019-10" db="EMBL/GenBank/DDBJ databases">
        <title>Extracellular Electron Transfer in a Candidatus Methanoperedens spp. Enrichment Culture.</title>
        <authorList>
            <person name="Berger S."/>
            <person name="Rangel Shaw D."/>
            <person name="Berben T."/>
            <person name="In 'T Zandt M."/>
            <person name="Frank J."/>
            <person name="Reimann J."/>
            <person name="Jetten M.S.M."/>
            <person name="Welte C.U."/>
        </authorList>
    </citation>
    <scope>NUCLEOTIDE SEQUENCE [LARGE SCALE GENOMIC DNA]</scope>
    <source>
        <strain evidence="2">SB12</strain>
    </source>
</reference>
<organism evidence="2 3">
    <name type="scientific">Leptonema illini</name>
    <dbReference type="NCBI Taxonomy" id="183"/>
    <lineage>
        <taxon>Bacteria</taxon>
        <taxon>Pseudomonadati</taxon>
        <taxon>Spirochaetota</taxon>
        <taxon>Spirochaetia</taxon>
        <taxon>Leptospirales</taxon>
        <taxon>Leptospiraceae</taxon>
        <taxon>Leptonema</taxon>
    </lineage>
</organism>
<protein>
    <submittedName>
        <fullName evidence="2">Uncharacterized protein</fullName>
    </submittedName>
</protein>
<feature type="compositionally biased region" description="Pro residues" evidence="1">
    <location>
        <begin position="31"/>
        <end position="56"/>
    </location>
</feature>
<dbReference type="AlphaFoldDB" id="A0A833LVN1"/>
<comment type="caution">
    <text evidence="2">The sequence shown here is derived from an EMBL/GenBank/DDBJ whole genome shotgun (WGS) entry which is preliminary data.</text>
</comment>
<evidence type="ECO:0000313" key="3">
    <source>
        <dbReference type="Proteomes" id="UP000460298"/>
    </source>
</evidence>
<dbReference type="Proteomes" id="UP000460298">
    <property type="component" value="Unassembled WGS sequence"/>
</dbReference>
<sequence length="159" mass="17150">MSCPCRCKQPLAGDFDWNAILDDVLKNLPQPTTPTPQPTPVPSPVPNVPEPTPSPTTPVGISVVIKNAGDATTFQTRRANLLADAYVAKLGGIYPTATAYVIPEQGLAAITEHAKFYYQLSIERVKSANDPFTTITESKSPMLWIGLGLLALFLLMRGK</sequence>
<feature type="region of interest" description="Disordered" evidence="1">
    <location>
        <begin position="26"/>
        <end position="56"/>
    </location>
</feature>
<gene>
    <name evidence="2" type="ORF">F9K24_20780</name>
</gene>
<accession>A0A833LVN1</accession>
<evidence type="ECO:0000256" key="1">
    <source>
        <dbReference type="SAM" id="MobiDB-lite"/>
    </source>
</evidence>
<proteinExistence type="predicted"/>
<dbReference type="EMBL" id="WBUI01000036">
    <property type="protein sequence ID" value="KAB2929162.1"/>
    <property type="molecule type" value="Genomic_DNA"/>
</dbReference>